<keyword evidence="1" id="KW-0472">Membrane</keyword>
<evidence type="ECO:0000313" key="3">
    <source>
        <dbReference type="Proteomes" id="UP000700596"/>
    </source>
</evidence>
<reference evidence="2" key="1">
    <citation type="journal article" date="2021" name="Nat. Commun.">
        <title>Genetic determinants of endophytism in the Arabidopsis root mycobiome.</title>
        <authorList>
            <person name="Mesny F."/>
            <person name="Miyauchi S."/>
            <person name="Thiergart T."/>
            <person name="Pickel B."/>
            <person name="Atanasova L."/>
            <person name="Karlsson M."/>
            <person name="Huettel B."/>
            <person name="Barry K.W."/>
            <person name="Haridas S."/>
            <person name="Chen C."/>
            <person name="Bauer D."/>
            <person name="Andreopoulos W."/>
            <person name="Pangilinan J."/>
            <person name="LaButti K."/>
            <person name="Riley R."/>
            <person name="Lipzen A."/>
            <person name="Clum A."/>
            <person name="Drula E."/>
            <person name="Henrissat B."/>
            <person name="Kohler A."/>
            <person name="Grigoriev I.V."/>
            <person name="Martin F.M."/>
            <person name="Hacquard S."/>
        </authorList>
    </citation>
    <scope>NUCLEOTIDE SEQUENCE</scope>
    <source>
        <strain evidence="2">MPI-CAGE-CH-0243</strain>
    </source>
</reference>
<dbReference type="OrthoDB" id="3540210at2759"/>
<gene>
    <name evidence="2" type="ORF">B0J11DRAFT_504435</name>
</gene>
<evidence type="ECO:0000313" key="2">
    <source>
        <dbReference type="EMBL" id="KAH7130676.1"/>
    </source>
</evidence>
<comment type="caution">
    <text evidence="2">The sequence shown here is derived from an EMBL/GenBank/DDBJ whole genome shotgun (WGS) entry which is preliminary data.</text>
</comment>
<dbReference type="AlphaFoldDB" id="A0A9P9E663"/>
<sequence>MGRSLRCHQVWILEERKQVAAVHSPLTVTNIDCLVGNSYIFRSTLTIPTEWSLILVGFFTLYIKYSSGSLWGTIRFVLHQLKATPKLQDDLYHQTQVVLRNTESESTFINGLIQVGWAHQGSRFKAYRRSFFLLLLAVVYGLGFGLVGALNSRLITAHDSSVLSLSKNCGWLHAGNQFNLSRLEDKDFEAANALVVMTRNNYRKSATYSRTCYGRDSENTNSTTCKTYVHTTLPYSTQRSAPCPFADKACNGTAITFDTGYLRSDEHLGINTSPENALSVRKILTCAPIAGERYTDGWLPIPAQLAATTFYDADAQWKPYAFGLSARLSGSFMIRNYTFINDDVLSKFGDQPYSLGWVTNNIDIPPELLWQMTPFSPIDDLRNKTADLQVIGITNRNVYRQPINDPWFQADNCTTDPTGMLTVTCVSSNPQAFLGCHEQYSFCKGLSADSQSCTPLTGIFPHAPADISLTTASQRTLKANLQLNPTQNAIYDLLWNILWASQLNFQLGFIGQENLIAQEYLWDGGFGFRISANLSPNHWQTEVENWMNTTLAAIQRGTAVFARPASYDLTAGTSSLQFITKPTNNEIAKLCHKVRVRNAGQTSFSVFNMALIIALGLLCIFSDLYLSRLVACVQESTGRGLHKKLEWAESSSFQLQRMAAEGRGVGPWRGKEDEVPRLEDPGQLFNLTGVSLRGRGEEGGYRGLRQRASSEEDRVGGGVFGVQRIGVGPGKGV</sequence>
<keyword evidence="1" id="KW-1133">Transmembrane helix</keyword>
<keyword evidence="3" id="KW-1185">Reference proteome</keyword>
<dbReference type="Proteomes" id="UP000700596">
    <property type="component" value="Unassembled WGS sequence"/>
</dbReference>
<protein>
    <submittedName>
        <fullName evidence="2">Uncharacterized protein</fullName>
    </submittedName>
</protein>
<name>A0A9P9E663_9PLEO</name>
<organism evidence="2 3">
    <name type="scientific">Dendryphion nanum</name>
    <dbReference type="NCBI Taxonomy" id="256645"/>
    <lineage>
        <taxon>Eukaryota</taxon>
        <taxon>Fungi</taxon>
        <taxon>Dikarya</taxon>
        <taxon>Ascomycota</taxon>
        <taxon>Pezizomycotina</taxon>
        <taxon>Dothideomycetes</taxon>
        <taxon>Pleosporomycetidae</taxon>
        <taxon>Pleosporales</taxon>
        <taxon>Torulaceae</taxon>
        <taxon>Dendryphion</taxon>
    </lineage>
</organism>
<feature type="transmembrane region" description="Helical" evidence="1">
    <location>
        <begin position="131"/>
        <end position="150"/>
    </location>
</feature>
<keyword evidence="1" id="KW-0812">Transmembrane</keyword>
<accession>A0A9P9E663</accession>
<evidence type="ECO:0000256" key="1">
    <source>
        <dbReference type="SAM" id="Phobius"/>
    </source>
</evidence>
<proteinExistence type="predicted"/>
<dbReference type="EMBL" id="JAGMWT010000004">
    <property type="protein sequence ID" value="KAH7130676.1"/>
    <property type="molecule type" value="Genomic_DNA"/>
</dbReference>